<organism evidence="1 2">
    <name type="scientific">Persea americana</name>
    <name type="common">Avocado</name>
    <dbReference type="NCBI Taxonomy" id="3435"/>
    <lineage>
        <taxon>Eukaryota</taxon>
        <taxon>Viridiplantae</taxon>
        <taxon>Streptophyta</taxon>
        <taxon>Embryophyta</taxon>
        <taxon>Tracheophyta</taxon>
        <taxon>Spermatophyta</taxon>
        <taxon>Magnoliopsida</taxon>
        <taxon>Magnoliidae</taxon>
        <taxon>Laurales</taxon>
        <taxon>Lauraceae</taxon>
        <taxon>Persea</taxon>
    </lineage>
</organism>
<keyword evidence="2" id="KW-1185">Reference proteome</keyword>
<dbReference type="Proteomes" id="UP001234297">
    <property type="component" value="Chromosome 3"/>
</dbReference>
<comment type="caution">
    <text evidence="1">The sequence shown here is derived from an EMBL/GenBank/DDBJ whole genome shotgun (WGS) entry which is preliminary data.</text>
</comment>
<proteinExistence type="predicted"/>
<dbReference type="EMBL" id="CM056811">
    <property type="protein sequence ID" value="KAJ8637188.1"/>
    <property type="molecule type" value="Genomic_DNA"/>
</dbReference>
<name>A0ACC2LVG2_PERAE</name>
<sequence>MAEGDLVQPEERHSSLGLQGLGILSTVAQLFQTIKQGSGGGGGEEKKISLIASFSLIAFAASVVLPLCYINICCCISFFFSVLVCAFLLSQFVPDKLFWVPYIACIFPLLHLLQLLPAPLQRSLQQRWWATWNAIVDAACRAHHAIVRSLEALRSTSSSVKSNSNPGRSTSSCSAAAPAGSMEEGDAYHVINGPISPFLVEKTLAELAFPLLQDPFFSLLSVARLKQQFLPYLPLFFSATVTLLK</sequence>
<protein>
    <submittedName>
        <fullName evidence="1">Uncharacterized protein</fullName>
    </submittedName>
</protein>
<gene>
    <name evidence="1" type="ORF">MRB53_011455</name>
</gene>
<reference evidence="1 2" key="1">
    <citation type="journal article" date="2022" name="Hortic Res">
        <title>A haplotype resolved chromosomal level avocado genome allows analysis of novel avocado genes.</title>
        <authorList>
            <person name="Nath O."/>
            <person name="Fletcher S.J."/>
            <person name="Hayward A."/>
            <person name="Shaw L.M."/>
            <person name="Masouleh A.K."/>
            <person name="Furtado A."/>
            <person name="Henry R.J."/>
            <person name="Mitter N."/>
        </authorList>
    </citation>
    <scope>NUCLEOTIDE SEQUENCE [LARGE SCALE GENOMIC DNA]</scope>
    <source>
        <strain evidence="2">cv. Hass</strain>
    </source>
</reference>
<evidence type="ECO:0000313" key="2">
    <source>
        <dbReference type="Proteomes" id="UP001234297"/>
    </source>
</evidence>
<evidence type="ECO:0000313" key="1">
    <source>
        <dbReference type="EMBL" id="KAJ8637188.1"/>
    </source>
</evidence>
<accession>A0ACC2LVG2</accession>